<evidence type="ECO:0000313" key="1">
    <source>
        <dbReference type="EMBL" id="OBZ97475.1"/>
    </source>
</evidence>
<comment type="caution">
    <text evidence="1">The sequence shown here is derived from an EMBL/GenBank/DDBJ whole genome shotgun (WGS) entry which is preliminary data.</text>
</comment>
<protein>
    <submittedName>
        <fullName evidence="1">Uncharacterized protein</fullName>
    </submittedName>
</protein>
<keyword evidence="2" id="KW-1185">Reference proteome</keyword>
<dbReference type="AlphaFoldDB" id="A0A1C7P824"/>
<dbReference type="OrthoDB" id="8420682at2"/>
<gene>
    <name evidence="1" type="ORF">ADU59_00140</name>
</gene>
<geneLocation type="plasmid" evidence="2">
    <name>pf5.1a</name>
</geneLocation>
<dbReference type="EMBL" id="LGLV01000001">
    <property type="protein sequence ID" value="OBZ97475.1"/>
    <property type="molecule type" value="Genomic_DNA"/>
</dbReference>
<keyword evidence="1" id="KW-0614">Plasmid</keyword>
<organism evidence="1 2">
    <name type="scientific">Pararhizobium polonicum</name>
    <dbReference type="NCBI Taxonomy" id="1612624"/>
    <lineage>
        <taxon>Bacteria</taxon>
        <taxon>Pseudomonadati</taxon>
        <taxon>Pseudomonadota</taxon>
        <taxon>Alphaproteobacteria</taxon>
        <taxon>Hyphomicrobiales</taxon>
        <taxon>Rhizobiaceae</taxon>
        <taxon>Rhizobium/Agrobacterium group</taxon>
        <taxon>Pararhizobium</taxon>
    </lineage>
</organism>
<dbReference type="Proteomes" id="UP000093111">
    <property type="component" value="Plasmid pF5.1a"/>
</dbReference>
<proteinExistence type="predicted"/>
<accession>A0A1C7P824</accession>
<reference evidence="1 2" key="1">
    <citation type="journal article" date="2016" name="Syst. Appl. Microbiol.">
        <title>Pararhizobium polonicum sp. nov. isolated from tumors on stone fruit rootstocks.</title>
        <authorList>
            <person name="Pulawska J."/>
            <person name="Kuzmanovic N."/>
            <person name="Willems A."/>
            <person name="Pothier J.F."/>
        </authorList>
    </citation>
    <scope>NUCLEOTIDE SEQUENCE [LARGE SCALE GENOMIC DNA]</scope>
    <source>
        <strain evidence="1 2">F5.1</strain>
        <plasmid evidence="1">pF5.1a</plasmid>
    </source>
</reference>
<name>A0A1C7P824_9HYPH</name>
<sequence>MLKEKSLKNPPSYTFYTYSVAAIPQEERWKPTGISDIFFDSLEEARSAVIALREDVAADLEMEWATTVLEKMETIPLDQAAVLALLNHGPGSVVARCEIVETFGPKA</sequence>
<evidence type="ECO:0000313" key="2">
    <source>
        <dbReference type="Proteomes" id="UP000093111"/>
    </source>
</evidence>